<dbReference type="GO" id="GO:0030150">
    <property type="term" value="P:protein import into mitochondrial matrix"/>
    <property type="evidence" value="ECO:0007669"/>
    <property type="project" value="EnsemblFungi"/>
</dbReference>
<dbReference type="EMBL" id="DS480405">
    <property type="protein sequence ID" value="EDO17360.1"/>
    <property type="molecule type" value="Genomic_DNA"/>
</dbReference>
<dbReference type="FunFam" id="2.40.160.10:FF:000009">
    <property type="entry name" value="Mitochondrial import receptor subunit TOM40"/>
    <property type="match status" value="1"/>
</dbReference>
<dbReference type="FunCoup" id="A7TK14">
    <property type="interactions" value="854"/>
</dbReference>
<evidence type="ECO:0000256" key="8">
    <source>
        <dbReference type="ARBA" id="ARBA00023065"/>
    </source>
</evidence>
<evidence type="ECO:0000256" key="1">
    <source>
        <dbReference type="ARBA" id="ARBA00004374"/>
    </source>
</evidence>
<evidence type="ECO:0000256" key="2">
    <source>
        <dbReference type="ARBA" id="ARBA00010510"/>
    </source>
</evidence>
<dbReference type="STRING" id="436907.A7TK14"/>
<keyword evidence="3" id="KW-0813">Transport</keyword>
<dbReference type="HOGENOM" id="CLU_042174_0_0_1"/>
<keyword evidence="8" id="KW-0406">Ion transport</keyword>
<keyword evidence="6" id="KW-1000">Mitochondrion outer membrane</keyword>
<dbReference type="PhylomeDB" id="A7TK14"/>
<dbReference type="GO" id="GO:0008320">
    <property type="term" value="F:protein transmembrane transporter activity"/>
    <property type="evidence" value="ECO:0007669"/>
    <property type="project" value="EnsemblFungi"/>
</dbReference>
<keyword evidence="5" id="KW-0812">Transmembrane</keyword>
<keyword evidence="7" id="KW-0653">Protein transport</keyword>
<keyword evidence="15" id="KW-1185">Reference proteome</keyword>
<dbReference type="KEGG" id="vpo:Kpol_1060p14"/>
<dbReference type="PANTHER" id="PTHR10802">
    <property type="entry name" value="MITOCHONDRIAL IMPORT RECEPTOR SUBUNIT TOM40"/>
    <property type="match status" value="1"/>
</dbReference>
<evidence type="ECO:0000256" key="3">
    <source>
        <dbReference type="ARBA" id="ARBA00022448"/>
    </source>
</evidence>
<protein>
    <recommendedName>
        <fullName evidence="13">Translocase of outer membrane 40 kDa subunit</fullName>
    </recommendedName>
</protein>
<evidence type="ECO:0000256" key="12">
    <source>
        <dbReference type="ARBA" id="ARBA00053390"/>
    </source>
</evidence>
<dbReference type="OMA" id="TRFNYRW"/>
<dbReference type="OrthoDB" id="19656at2759"/>
<evidence type="ECO:0000256" key="7">
    <source>
        <dbReference type="ARBA" id="ARBA00022927"/>
    </source>
</evidence>
<dbReference type="Gene3D" id="2.40.160.10">
    <property type="entry name" value="Porin"/>
    <property type="match status" value="1"/>
</dbReference>
<dbReference type="CDD" id="cd07305">
    <property type="entry name" value="Porin3_Tom40"/>
    <property type="match status" value="1"/>
</dbReference>
<evidence type="ECO:0000256" key="13">
    <source>
        <dbReference type="ARBA" id="ARBA00078731"/>
    </source>
</evidence>
<dbReference type="Pfam" id="PF01459">
    <property type="entry name" value="Porin_3"/>
    <property type="match status" value="1"/>
</dbReference>
<name>A7TK14_VANPO</name>
<organism evidence="15">
    <name type="scientific">Vanderwaltozyma polyspora (strain ATCC 22028 / DSM 70294 / BCRC 21397 / CBS 2163 / NBRC 10782 / NRRL Y-8283 / UCD 57-17)</name>
    <name type="common">Kluyveromyces polysporus</name>
    <dbReference type="NCBI Taxonomy" id="436907"/>
    <lineage>
        <taxon>Eukaryota</taxon>
        <taxon>Fungi</taxon>
        <taxon>Dikarya</taxon>
        <taxon>Ascomycota</taxon>
        <taxon>Saccharomycotina</taxon>
        <taxon>Saccharomycetes</taxon>
        <taxon>Saccharomycetales</taxon>
        <taxon>Saccharomycetaceae</taxon>
        <taxon>Vanderwaltozyma</taxon>
    </lineage>
</organism>
<evidence type="ECO:0000313" key="15">
    <source>
        <dbReference type="Proteomes" id="UP000000267"/>
    </source>
</evidence>
<gene>
    <name evidence="14" type="ORF">Kpol_1060p14</name>
</gene>
<keyword evidence="4" id="KW-1134">Transmembrane beta strand</keyword>
<keyword evidence="9" id="KW-0626">Porin</keyword>
<evidence type="ECO:0000256" key="5">
    <source>
        <dbReference type="ARBA" id="ARBA00022692"/>
    </source>
</evidence>
<evidence type="ECO:0000256" key="10">
    <source>
        <dbReference type="ARBA" id="ARBA00023128"/>
    </source>
</evidence>
<comment type="function">
    <text evidence="12">Channel-forming protein essential for import of protein precursors into mitochondria.</text>
</comment>
<dbReference type="InParanoid" id="A7TK14"/>
<dbReference type="GO" id="GO:0045040">
    <property type="term" value="P:protein insertion into mitochondrial outer membrane"/>
    <property type="evidence" value="ECO:0007669"/>
    <property type="project" value="EnsemblFungi"/>
</dbReference>
<dbReference type="eggNOG" id="KOG3296">
    <property type="taxonomic scope" value="Eukaryota"/>
</dbReference>
<evidence type="ECO:0000256" key="6">
    <source>
        <dbReference type="ARBA" id="ARBA00022787"/>
    </source>
</evidence>
<dbReference type="InterPro" id="IPR027246">
    <property type="entry name" value="Porin_Euk/Tom40"/>
</dbReference>
<dbReference type="InterPro" id="IPR037930">
    <property type="entry name" value="Tom40"/>
</dbReference>
<dbReference type="GO" id="GO:0005742">
    <property type="term" value="C:mitochondrial outer membrane translocase complex"/>
    <property type="evidence" value="ECO:0007669"/>
    <property type="project" value="EnsemblFungi"/>
</dbReference>
<dbReference type="GO" id="GO:0006811">
    <property type="term" value="P:monoatomic ion transport"/>
    <property type="evidence" value="ECO:0007669"/>
    <property type="project" value="UniProtKB-KW"/>
</dbReference>
<dbReference type="GO" id="GO:0046930">
    <property type="term" value="C:pore complex"/>
    <property type="evidence" value="ECO:0007669"/>
    <property type="project" value="UniProtKB-KW"/>
</dbReference>
<dbReference type="RefSeq" id="XP_001645218.1">
    <property type="nucleotide sequence ID" value="XM_001645168.1"/>
</dbReference>
<evidence type="ECO:0000313" key="14">
    <source>
        <dbReference type="EMBL" id="EDO17360.1"/>
    </source>
</evidence>
<dbReference type="AlphaFoldDB" id="A7TK14"/>
<reference evidence="14 15" key="1">
    <citation type="journal article" date="2007" name="Proc. Natl. Acad. Sci. U.S.A.">
        <title>Independent sorting-out of thousands of duplicated gene pairs in two yeast species descended from a whole-genome duplication.</title>
        <authorList>
            <person name="Scannell D.R."/>
            <person name="Frank A.C."/>
            <person name="Conant G.C."/>
            <person name="Byrne K.P."/>
            <person name="Woolfit M."/>
            <person name="Wolfe K.H."/>
        </authorList>
    </citation>
    <scope>NUCLEOTIDE SEQUENCE [LARGE SCALE GENOMIC DNA]</scope>
    <source>
        <strain evidence="15">ATCC 22028 / DSM 70294 / BCRC 21397 / CBS 2163 / NBRC 10782 / NRRL Y-8283 / UCD 57-17</strain>
    </source>
</reference>
<dbReference type="Proteomes" id="UP000000267">
    <property type="component" value="Unassembled WGS sequence"/>
</dbReference>
<proteinExistence type="inferred from homology"/>
<comment type="subcellular location">
    <subcellularLocation>
        <location evidence="1">Mitochondrion outer membrane</location>
        <topology evidence="1">Multi-pass membrane protein</topology>
    </subcellularLocation>
</comment>
<accession>A7TK14</accession>
<evidence type="ECO:0000256" key="9">
    <source>
        <dbReference type="ARBA" id="ARBA00023114"/>
    </source>
</evidence>
<dbReference type="GeneID" id="5545576"/>
<sequence>MSTPVALNDFSKIPTIPGVSPLTTEQSRQSFWSSNPISSFIIDTYKQIHSHRQSLSLSNPGTVEDLNKEVSRDVFLNQYFFTGLRADLNKAFSLNPAFQTSHTFSIGSNTLPTYAFSALFANDDLFVQGNLDSDYSLSGRLNYGWNKNNISKINVQIANGQPSMCQLEQDFKGSDFSANFKTLNPSFDLFSEEVFNGVAVGSLLQNITPNFALGLEVLYSRSQKGSPADAGVSYLTRYVSPKKDWIFSGQMQANGALVASFWRKVSANVEAGIETTLQAGMIPITDPVMGTPIGIQPTIEGSTTIGAKYEYRQSVYRGTIDSNGKVACFLERKILPTLSVLFCGEIDQFKQESKLGCGLQFETAGSQELLMMQQGLDAEGNPLQAPPQL</sequence>
<evidence type="ECO:0000256" key="4">
    <source>
        <dbReference type="ARBA" id="ARBA00022452"/>
    </source>
</evidence>
<keyword evidence="10" id="KW-0496">Mitochondrion</keyword>
<evidence type="ECO:0000256" key="11">
    <source>
        <dbReference type="ARBA" id="ARBA00023136"/>
    </source>
</evidence>
<comment type="similarity">
    <text evidence="2">Belongs to the Tom40 family.</text>
</comment>
<dbReference type="GO" id="GO:0015288">
    <property type="term" value="F:porin activity"/>
    <property type="evidence" value="ECO:0007669"/>
    <property type="project" value="UniProtKB-KW"/>
</dbReference>
<dbReference type="InterPro" id="IPR023614">
    <property type="entry name" value="Porin_dom_sf"/>
</dbReference>
<keyword evidence="11" id="KW-0472">Membrane</keyword>